<sequence>MTPETPGAPGAYPLRMVYVYLTRDCNLACRHCWIAPKYQRSGVAANYLPLDFFTAILDEAQQLGAQAVKLTGGEPLLHPEIGAVISRVGDLGLRLTIETNGTLVTPQIAADIAAGKQPFVSVSLDGGDAAVHEGVRGVRGCFDAACTGITLLSDAGIAPQVIMTVMRANRDHVRHVVQLAESLGAGSVKFNMLQPSGRGEEIWRDGGALTAGEYLEIFRWIENHLAPTTALRLYCDYPPAFRPLSRIFCRDGDGCGVCGVHGIIGVLSDGRYALCGIGETTPDLVLGSHPHDSLAAVWRDAPVLGAVRKGIPRNLKGICGECALNRLCLGSCVAQNYCRSRDLLAPFWFCEEAEKQGLFPESRRIGSVRNGGADR</sequence>
<dbReference type="GO" id="GO:0051539">
    <property type="term" value="F:4 iron, 4 sulfur cluster binding"/>
    <property type="evidence" value="ECO:0007669"/>
    <property type="project" value="UniProtKB-KW"/>
</dbReference>
<evidence type="ECO:0000256" key="4">
    <source>
        <dbReference type="ARBA" id="ARBA00022723"/>
    </source>
</evidence>
<evidence type="ECO:0000256" key="3">
    <source>
        <dbReference type="ARBA" id="ARBA00022691"/>
    </source>
</evidence>
<keyword evidence="2" id="KW-0004">4Fe-4S</keyword>
<accession>A0A117LRS0</accession>
<dbReference type="CDD" id="cd01335">
    <property type="entry name" value="Radical_SAM"/>
    <property type="match status" value="1"/>
</dbReference>
<dbReference type="SUPFAM" id="SSF102114">
    <property type="entry name" value="Radical SAM enzymes"/>
    <property type="match status" value="1"/>
</dbReference>
<keyword evidence="6" id="KW-0411">Iron-sulfur</keyword>
<dbReference type="PANTHER" id="PTHR11228">
    <property type="entry name" value="RADICAL SAM DOMAIN PROTEIN"/>
    <property type="match status" value="1"/>
</dbReference>
<comment type="cofactor">
    <cofactor evidence="1">
        <name>[4Fe-4S] cluster</name>
        <dbReference type="ChEBI" id="CHEBI:49883"/>
    </cofactor>
</comment>
<dbReference type="PIRSF" id="PIRSF037420">
    <property type="entry name" value="PQQ_syn_pqqE"/>
    <property type="match status" value="1"/>
</dbReference>
<dbReference type="InterPro" id="IPR050377">
    <property type="entry name" value="Radical_SAM_PqqE_MftC-like"/>
</dbReference>
<keyword evidence="4" id="KW-0479">Metal-binding</keyword>
<dbReference type="PATRIC" id="fig|2198.3.peg.1422"/>
<evidence type="ECO:0000313" key="8">
    <source>
        <dbReference type="EMBL" id="KUK63937.1"/>
    </source>
</evidence>
<dbReference type="SMART" id="SM00729">
    <property type="entry name" value="Elp3"/>
    <property type="match status" value="1"/>
</dbReference>
<dbReference type="GO" id="GO:0046872">
    <property type="term" value="F:metal ion binding"/>
    <property type="evidence" value="ECO:0007669"/>
    <property type="project" value="UniProtKB-KW"/>
</dbReference>
<dbReference type="EMBL" id="LGGD01000001">
    <property type="protein sequence ID" value="KUK63937.1"/>
    <property type="molecule type" value="Genomic_DNA"/>
</dbReference>
<dbReference type="SFLD" id="SFLDG01067">
    <property type="entry name" value="SPASM/twitch_domain_containing"/>
    <property type="match status" value="1"/>
</dbReference>
<dbReference type="Proteomes" id="UP000054323">
    <property type="component" value="Unassembled WGS sequence"/>
</dbReference>
<evidence type="ECO:0000256" key="6">
    <source>
        <dbReference type="ARBA" id="ARBA00023014"/>
    </source>
</evidence>
<dbReference type="InterPro" id="IPR058240">
    <property type="entry name" value="rSAM_sf"/>
</dbReference>
<evidence type="ECO:0000259" key="7">
    <source>
        <dbReference type="PROSITE" id="PS51918"/>
    </source>
</evidence>
<keyword evidence="3" id="KW-0949">S-adenosyl-L-methionine</keyword>
<dbReference type="InterPro" id="IPR013785">
    <property type="entry name" value="Aldolase_TIM"/>
</dbReference>
<name>A0A117LRS0_9EURY</name>
<dbReference type="InterPro" id="IPR017200">
    <property type="entry name" value="PqqE-like"/>
</dbReference>
<dbReference type="GO" id="GO:0003824">
    <property type="term" value="F:catalytic activity"/>
    <property type="evidence" value="ECO:0007669"/>
    <property type="project" value="InterPro"/>
</dbReference>
<evidence type="ECO:0000313" key="9">
    <source>
        <dbReference type="EMBL" id="KUL05676.1"/>
    </source>
</evidence>
<comment type="caution">
    <text evidence="8">The sequence shown here is derived from an EMBL/GenBank/DDBJ whole genome shotgun (WGS) entry which is preliminary data.</text>
</comment>
<dbReference type="SFLD" id="SFLDS00029">
    <property type="entry name" value="Radical_SAM"/>
    <property type="match status" value="1"/>
</dbReference>
<dbReference type="InterPro" id="IPR006638">
    <property type="entry name" value="Elp3/MiaA/NifB-like_rSAM"/>
</dbReference>
<dbReference type="PANTHER" id="PTHR11228:SF7">
    <property type="entry name" value="PQQA PEPTIDE CYCLASE"/>
    <property type="match status" value="1"/>
</dbReference>
<dbReference type="AlphaFoldDB" id="A0A117LRS0"/>
<dbReference type="Pfam" id="PF04055">
    <property type="entry name" value="Radical_SAM"/>
    <property type="match status" value="1"/>
</dbReference>
<gene>
    <name evidence="8" type="ORF">XD82_0009</name>
    <name evidence="9" type="ORF">XE10_0036</name>
</gene>
<dbReference type="PROSITE" id="PS51918">
    <property type="entry name" value="RADICAL_SAM"/>
    <property type="match status" value="1"/>
</dbReference>
<evidence type="ECO:0000256" key="1">
    <source>
        <dbReference type="ARBA" id="ARBA00001966"/>
    </source>
</evidence>
<evidence type="ECO:0000313" key="10">
    <source>
        <dbReference type="Proteomes" id="UP000054323"/>
    </source>
</evidence>
<dbReference type="NCBIfam" id="TIGR04251">
    <property type="entry name" value="SCM_rSAM_ScmF"/>
    <property type="match status" value="1"/>
</dbReference>
<proteinExistence type="predicted"/>
<feature type="domain" description="Radical SAM core" evidence="7">
    <location>
        <begin position="11"/>
        <end position="225"/>
    </location>
</feature>
<dbReference type="InterPro" id="IPR007197">
    <property type="entry name" value="rSAM"/>
</dbReference>
<evidence type="ECO:0000313" key="11">
    <source>
        <dbReference type="Proteomes" id="UP000054598"/>
    </source>
</evidence>
<dbReference type="Gene3D" id="3.20.20.70">
    <property type="entry name" value="Aldolase class I"/>
    <property type="match status" value="1"/>
</dbReference>
<dbReference type="InterPro" id="IPR026346">
    <property type="entry name" value="SCM_rSAM_ScmF"/>
</dbReference>
<organism evidence="8 10">
    <name type="scientific">Methanoculleus marisnigri</name>
    <dbReference type="NCBI Taxonomy" id="2198"/>
    <lineage>
        <taxon>Archaea</taxon>
        <taxon>Methanobacteriati</taxon>
        <taxon>Methanobacteriota</taxon>
        <taxon>Stenosarchaea group</taxon>
        <taxon>Methanomicrobia</taxon>
        <taxon>Methanomicrobiales</taxon>
        <taxon>Methanomicrobiaceae</taxon>
        <taxon>Methanoculleus</taxon>
    </lineage>
</organism>
<evidence type="ECO:0000256" key="5">
    <source>
        <dbReference type="ARBA" id="ARBA00023004"/>
    </source>
</evidence>
<reference evidence="8" key="1">
    <citation type="journal article" date="2015" name="MBio">
        <title>Genome-resolved metagenomic analysis reveals roles for candidate phyla and other microbial community members in biogeochemical transformations in oil reservoirs.</title>
        <authorList>
            <person name="Hu P."/>
            <person name="Tom L."/>
            <person name="Singh A."/>
            <person name="Thomas B.C."/>
            <person name="Baker B.J."/>
            <person name="Piceno Y.M."/>
            <person name="Andersen G.L."/>
            <person name="Banfield J.F."/>
        </authorList>
    </citation>
    <scope>NUCLEOTIDE SEQUENCE [LARGE SCALE GENOMIC DNA]</scope>
    <source>
        <strain evidence="8">62_101</strain>
        <strain evidence="9">63_41</strain>
    </source>
</reference>
<dbReference type="EMBL" id="LGHE01000002">
    <property type="protein sequence ID" value="KUL05676.1"/>
    <property type="molecule type" value="Genomic_DNA"/>
</dbReference>
<evidence type="ECO:0000256" key="2">
    <source>
        <dbReference type="ARBA" id="ARBA00022485"/>
    </source>
</evidence>
<protein>
    <submittedName>
        <fullName evidence="8">Radical SAM domain protein</fullName>
    </submittedName>
</protein>
<dbReference type="SFLD" id="SFLDG01386">
    <property type="entry name" value="main_SPASM_domain-containing"/>
    <property type="match status" value="1"/>
</dbReference>
<reference evidence="10 11" key="2">
    <citation type="journal article" date="2015" name="MBio">
        <title>Genome-Resolved Metagenomic Analysis Reveals Roles for Candidate Phyla and Other Microbial Community Members in Biogeochemical Transformations in Oil Reservoirs.</title>
        <authorList>
            <person name="Hu P."/>
            <person name="Tom L."/>
            <person name="Singh A."/>
            <person name="Thomas B.C."/>
            <person name="Baker B.J."/>
            <person name="Piceno Y.M."/>
            <person name="Andersen G.L."/>
            <person name="Banfield J.F."/>
        </authorList>
    </citation>
    <scope>NUCLEOTIDE SEQUENCE [LARGE SCALE GENOMIC DNA]</scope>
</reference>
<dbReference type="Proteomes" id="UP000054598">
    <property type="component" value="Unassembled WGS sequence"/>
</dbReference>
<keyword evidence="5" id="KW-0408">Iron</keyword>